<comment type="caution">
    <text evidence="3">The sequence shown here is derived from an EMBL/GenBank/DDBJ whole genome shotgun (WGS) entry which is preliminary data.</text>
</comment>
<evidence type="ECO:0000313" key="3">
    <source>
        <dbReference type="EMBL" id="ORA31571.1"/>
    </source>
</evidence>
<dbReference type="InterPro" id="IPR007527">
    <property type="entry name" value="Znf_SWIM"/>
</dbReference>
<dbReference type="EMBL" id="MVHF01000030">
    <property type="protein sequence ID" value="ORA31571.1"/>
    <property type="molecule type" value="Genomic_DNA"/>
</dbReference>
<sequence>MARDALTTSEPRCPQWWQVFGLRGTTGAYAIYAADVEHGIMRCTCPAWELRGREETCKHIRRVMGHGCLAGPDRAPGPNDFAAFGVAVLPCVHPTPRRARRIRQLCACGEPMMAPKLRLTDDAGHQLVRVTFDDPRREYVYAWDGDRPLGVGDAVTIERPGHPRATVVALGSDWAGSFTYVGQRLQRR</sequence>
<keyword evidence="1" id="KW-0863">Zinc-finger</keyword>
<proteinExistence type="predicted"/>
<evidence type="ECO:0000259" key="2">
    <source>
        <dbReference type="PROSITE" id="PS50966"/>
    </source>
</evidence>
<dbReference type="AlphaFoldDB" id="A0A1X0ANG8"/>
<feature type="domain" description="SWIM-type" evidence="2">
    <location>
        <begin position="32"/>
        <end position="68"/>
    </location>
</feature>
<accession>A0A1X0ANG8</accession>
<name>A0A1X0ANG8_9MYCO</name>
<keyword evidence="1" id="KW-0862">Zinc</keyword>
<keyword evidence="1" id="KW-0479">Metal-binding</keyword>
<dbReference type="PROSITE" id="PS50966">
    <property type="entry name" value="ZF_SWIM"/>
    <property type="match status" value="1"/>
</dbReference>
<evidence type="ECO:0000313" key="4">
    <source>
        <dbReference type="Proteomes" id="UP000192448"/>
    </source>
</evidence>
<organism evidence="3 4">
    <name type="scientific">Mycobacterium aquaticum</name>
    <dbReference type="NCBI Taxonomy" id="1927124"/>
    <lineage>
        <taxon>Bacteria</taxon>
        <taxon>Bacillati</taxon>
        <taxon>Actinomycetota</taxon>
        <taxon>Actinomycetes</taxon>
        <taxon>Mycobacteriales</taxon>
        <taxon>Mycobacteriaceae</taxon>
        <taxon>Mycobacterium</taxon>
    </lineage>
</organism>
<dbReference type="Proteomes" id="UP000192448">
    <property type="component" value="Unassembled WGS sequence"/>
</dbReference>
<reference evidence="3 4" key="1">
    <citation type="submission" date="2017-02" db="EMBL/GenBank/DDBJ databases">
        <title>The new phylogeny of genus Mycobacterium.</title>
        <authorList>
            <person name="Tortoli E."/>
            <person name="Trovato A."/>
            <person name="Cirillo D.M."/>
        </authorList>
    </citation>
    <scope>NUCLEOTIDE SEQUENCE [LARGE SCALE GENOMIC DNA]</scope>
    <source>
        <strain evidence="3 4">RW6</strain>
    </source>
</reference>
<gene>
    <name evidence="3" type="ORF">BST13_24755</name>
</gene>
<keyword evidence="4" id="KW-1185">Reference proteome</keyword>
<evidence type="ECO:0000256" key="1">
    <source>
        <dbReference type="PROSITE-ProRule" id="PRU00325"/>
    </source>
</evidence>
<protein>
    <recommendedName>
        <fullName evidence="2">SWIM-type domain-containing protein</fullName>
    </recommendedName>
</protein>
<dbReference type="GO" id="GO:0008270">
    <property type="term" value="F:zinc ion binding"/>
    <property type="evidence" value="ECO:0007669"/>
    <property type="project" value="UniProtKB-KW"/>
</dbReference>